<organism evidence="3 4">
    <name type="scientific">Novosphingobium kalidii</name>
    <dbReference type="NCBI Taxonomy" id="3230299"/>
    <lineage>
        <taxon>Bacteria</taxon>
        <taxon>Pseudomonadati</taxon>
        <taxon>Pseudomonadota</taxon>
        <taxon>Alphaproteobacteria</taxon>
        <taxon>Sphingomonadales</taxon>
        <taxon>Sphingomonadaceae</taxon>
        <taxon>Novosphingobium</taxon>
    </lineage>
</organism>
<feature type="transmembrane region" description="Helical" evidence="2">
    <location>
        <begin position="92"/>
        <end position="111"/>
    </location>
</feature>
<dbReference type="EMBL" id="JBEWLY010000001">
    <property type="protein sequence ID" value="MET1753982.1"/>
    <property type="molecule type" value="Genomic_DNA"/>
</dbReference>
<sequence>MSTDPNHISSRHAGVGQSGQDNLVDLVRQLTRQGSHLAEQQLNLIQAEVREATNDLKVAAGGMLTAAVVGISGLGVVLMGLAYLLGDAIDNLGLGTLIIGVVALIVAFILYSSARKKMDAAHLSPERSRRTLERTPDAARGDLTSGV</sequence>
<keyword evidence="2" id="KW-0812">Transmembrane</keyword>
<feature type="region of interest" description="Disordered" evidence="1">
    <location>
        <begin position="122"/>
        <end position="147"/>
    </location>
</feature>
<evidence type="ECO:0000313" key="3">
    <source>
        <dbReference type="EMBL" id="MET1753982.1"/>
    </source>
</evidence>
<protein>
    <submittedName>
        <fullName evidence="3">Phage holin family protein</fullName>
    </submittedName>
</protein>
<dbReference type="Proteomes" id="UP001548713">
    <property type="component" value="Unassembled WGS sequence"/>
</dbReference>
<keyword evidence="2" id="KW-1133">Transmembrane helix</keyword>
<feature type="compositionally biased region" description="Basic and acidic residues" evidence="1">
    <location>
        <begin position="122"/>
        <end position="140"/>
    </location>
</feature>
<reference evidence="3 4" key="1">
    <citation type="submission" date="2024-07" db="EMBL/GenBank/DDBJ databases">
        <title>Novosphingobium kalidii RD2P27.</title>
        <authorList>
            <person name="Sun J.-Q."/>
        </authorList>
    </citation>
    <scope>NUCLEOTIDE SEQUENCE [LARGE SCALE GENOMIC DNA]</scope>
    <source>
        <strain evidence="3 4">RD2P27</strain>
    </source>
</reference>
<gene>
    <name evidence="3" type="ORF">ABVV53_00665</name>
</gene>
<keyword evidence="2" id="KW-0472">Membrane</keyword>
<accession>A0ABV2CWJ7</accession>
<proteinExistence type="predicted"/>
<evidence type="ECO:0000256" key="1">
    <source>
        <dbReference type="SAM" id="MobiDB-lite"/>
    </source>
</evidence>
<feature type="transmembrane region" description="Helical" evidence="2">
    <location>
        <begin position="64"/>
        <end position="86"/>
    </location>
</feature>
<keyword evidence="4" id="KW-1185">Reference proteome</keyword>
<evidence type="ECO:0000256" key="2">
    <source>
        <dbReference type="SAM" id="Phobius"/>
    </source>
</evidence>
<dbReference type="RefSeq" id="WP_353982389.1">
    <property type="nucleotide sequence ID" value="NZ_JBEWLY010000001.1"/>
</dbReference>
<evidence type="ECO:0000313" key="4">
    <source>
        <dbReference type="Proteomes" id="UP001548713"/>
    </source>
</evidence>
<name>A0ABV2CWJ7_9SPHN</name>
<comment type="caution">
    <text evidence="3">The sequence shown here is derived from an EMBL/GenBank/DDBJ whole genome shotgun (WGS) entry which is preliminary data.</text>
</comment>
<dbReference type="Pfam" id="PF07332">
    <property type="entry name" value="Phage_holin_3_6"/>
    <property type="match status" value="1"/>
</dbReference>
<dbReference type="InterPro" id="IPR009937">
    <property type="entry name" value="Phage_holin_3_6"/>
</dbReference>